<sequence>MLTPVNDPLREAQSLVDWWQLAGVDWDFADTPNDWLADDAPPVRTAPAQRPAPQQAPVAGARAPGAPVAKAPAELVLPETLDAFAAAWRSGSLAADGGDGRHIVPAGRQGARVMVLTGAPERDDQDTVLSGRSGRLLDMIARACGFAPEDVYRASLFPRVVLDNQAALPHLGTWTRIARHHIGLAAPEMLVVAGEDTARALLSHDPSQKPTDLHFLNHGDRTVKTVVTRKLSLMFHRIAQEKGMAWQQWQKLLVE</sequence>
<evidence type="ECO:0000313" key="3">
    <source>
        <dbReference type="Proteomes" id="UP000589292"/>
    </source>
</evidence>
<evidence type="ECO:0000313" key="2">
    <source>
        <dbReference type="EMBL" id="MBA1375647.1"/>
    </source>
</evidence>
<comment type="caution">
    <text evidence="2">The sequence shown here is derived from an EMBL/GenBank/DDBJ whole genome shotgun (WGS) entry which is preliminary data.</text>
</comment>
<keyword evidence="3" id="KW-1185">Reference proteome</keyword>
<dbReference type="InterPro" id="IPR036895">
    <property type="entry name" value="Uracil-DNA_glycosylase-like_sf"/>
</dbReference>
<gene>
    <name evidence="2" type="ORF">FG486_14970</name>
</gene>
<feature type="compositionally biased region" description="Low complexity" evidence="1">
    <location>
        <begin position="40"/>
        <end position="65"/>
    </location>
</feature>
<accession>A0A7V8RFX7</accession>
<dbReference type="SUPFAM" id="SSF52141">
    <property type="entry name" value="Uracil-DNA glycosylase-like"/>
    <property type="match status" value="1"/>
</dbReference>
<reference evidence="2 3" key="1">
    <citation type="journal article" date="1994" name="Int. J. Syst. Bacteriol.">
        <title>Phylogenetic positions of novel aerobic, bacteriochlorophyll a-containing bacteria and description of Roseococcus thiosulfatophilus gen. nov., sp. nov., Erythromicrobium ramosum gen. nov., sp. nov., and Erythrobacter litoralis sp. nov.</title>
        <authorList>
            <person name="Yurkov V."/>
            <person name="Stackebrandt E."/>
            <person name="Holmes A."/>
            <person name="Fuerst J.A."/>
            <person name="Hugenholtz P."/>
            <person name="Golecki J."/>
            <person name="Gad'on N."/>
            <person name="Gorlenko V.M."/>
            <person name="Kompantseva E.I."/>
            <person name="Drews G."/>
        </authorList>
    </citation>
    <scope>NUCLEOTIDE SEQUENCE [LARGE SCALE GENOMIC DNA]</scope>
    <source>
        <strain evidence="2 3">KR-99</strain>
    </source>
</reference>
<evidence type="ECO:0000256" key="1">
    <source>
        <dbReference type="SAM" id="MobiDB-lite"/>
    </source>
</evidence>
<dbReference type="Gene3D" id="3.40.470.10">
    <property type="entry name" value="Uracil-DNA glycosylase-like domain"/>
    <property type="match status" value="1"/>
</dbReference>
<dbReference type="RefSeq" id="WP_181268141.1">
    <property type="nucleotide sequence ID" value="NZ_BAAAGB010000001.1"/>
</dbReference>
<dbReference type="Proteomes" id="UP000589292">
    <property type="component" value="Unassembled WGS sequence"/>
</dbReference>
<dbReference type="AlphaFoldDB" id="A0A7V8RFX7"/>
<name>A0A7V8RFX7_9SPHN</name>
<organism evidence="2 3">
    <name type="scientific">Sphingomonas ursincola</name>
    <dbReference type="NCBI Taxonomy" id="56361"/>
    <lineage>
        <taxon>Bacteria</taxon>
        <taxon>Pseudomonadati</taxon>
        <taxon>Pseudomonadota</taxon>
        <taxon>Alphaproteobacteria</taxon>
        <taxon>Sphingomonadales</taxon>
        <taxon>Sphingomonadaceae</taxon>
        <taxon>Sphingomonas</taxon>
    </lineage>
</organism>
<protein>
    <recommendedName>
        <fullName evidence="4">Uracil-DNA glycosylase</fullName>
    </recommendedName>
</protein>
<feature type="region of interest" description="Disordered" evidence="1">
    <location>
        <begin position="37"/>
        <end position="65"/>
    </location>
</feature>
<dbReference type="EMBL" id="VDES01000003">
    <property type="protein sequence ID" value="MBA1375647.1"/>
    <property type="molecule type" value="Genomic_DNA"/>
</dbReference>
<evidence type="ECO:0008006" key="4">
    <source>
        <dbReference type="Google" id="ProtNLM"/>
    </source>
</evidence>
<proteinExistence type="predicted"/>